<feature type="transmembrane region" description="Helical" evidence="1">
    <location>
        <begin position="178"/>
        <end position="198"/>
    </location>
</feature>
<keyword evidence="1" id="KW-0812">Transmembrane</keyword>
<organism evidence="2">
    <name type="scientific">viral metagenome</name>
    <dbReference type="NCBI Taxonomy" id="1070528"/>
    <lineage>
        <taxon>unclassified sequences</taxon>
        <taxon>metagenomes</taxon>
        <taxon>organismal metagenomes</taxon>
    </lineage>
</organism>
<name>A0A6C0I988_9ZZZZ</name>
<dbReference type="EMBL" id="MN740139">
    <property type="protein sequence ID" value="QHT89372.1"/>
    <property type="molecule type" value="Genomic_DNA"/>
</dbReference>
<sequence length="240" mass="28516">MSNITCDTSISLVNSYSYNHINDNYNYNHFEIFFATFVMLMPISKKYTQYIQNDLVRRKINQYTNWNILMIIANSALYNIFDIDNYIISRFIAINSVQIMTLFHLFMVYDSNVLFCVMDATPLLLKHSIFSRISNNLLVRFEYFVANIVIHILPVYYYGNYLTLKNNAANVICDDEGYKIHMFHYLIMFKFMWVLNIFGDFNITSIYVPTFSGCNVKLINLVVIVDYITYKFVNYFLYKI</sequence>
<reference evidence="2" key="1">
    <citation type="journal article" date="2020" name="Nature">
        <title>Giant virus diversity and host interactions through global metagenomics.</title>
        <authorList>
            <person name="Schulz F."/>
            <person name="Roux S."/>
            <person name="Paez-Espino D."/>
            <person name="Jungbluth S."/>
            <person name="Walsh D.A."/>
            <person name="Denef V.J."/>
            <person name="McMahon K.D."/>
            <person name="Konstantinidis K.T."/>
            <person name="Eloe-Fadrosh E.A."/>
            <person name="Kyrpides N.C."/>
            <person name="Woyke T."/>
        </authorList>
    </citation>
    <scope>NUCLEOTIDE SEQUENCE</scope>
    <source>
        <strain evidence="2">GVMAG-M-3300023184-60</strain>
    </source>
</reference>
<keyword evidence="1" id="KW-0472">Membrane</keyword>
<proteinExistence type="predicted"/>
<accession>A0A6C0I988</accession>
<feature type="transmembrane region" description="Helical" evidence="1">
    <location>
        <begin position="137"/>
        <end position="158"/>
    </location>
</feature>
<feature type="transmembrane region" description="Helical" evidence="1">
    <location>
        <begin position="25"/>
        <end position="43"/>
    </location>
</feature>
<dbReference type="AlphaFoldDB" id="A0A6C0I988"/>
<keyword evidence="1" id="KW-1133">Transmembrane helix</keyword>
<protein>
    <submittedName>
        <fullName evidence="2">Uncharacterized protein</fullName>
    </submittedName>
</protein>
<feature type="transmembrane region" description="Helical" evidence="1">
    <location>
        <begin position="63"/>
        <end position="81"/>
    </location>
</feature>
<evidence type="ECO:0000313" key="2">
    <source>
        <dbReference type="EMBL" id="QHT89372.1"/>
    </source>
</evidence>
<evidence type="ECO:0000256" key="1">
    <source>
        <dbReference type="SAM" id="Phobius"/>
    </source>
</evidence>